<organism evidence="1 2">
    <name type="scientific">Streptomyces yunnanensis</name>
    <dbReference type="NCBI Taxonomy" id="156453"/>
    <lineage>
        <taxon>Bacteria</taxon>
        <taxon>Bacillati</taxon>
        <taxon>Actinomycetota</taxon>
        <taxon>Actinomycetes</taxon>
        <taxon>Kitasatosporales</taxon>
        <taxon>Streptomycetaceae</taxon>
        <taxon>Streptomyces</taxon>
    </lineage>
</organism>
<accession>A0A9X8R0C0</accession>
<comment type="caution">
    <text evidence="1">The sequence shown here is derived from an EMBL/GenBank/DDBJ whole genome shotgun (WGS) entry which is preliminary data.</text>
</comment>
<dbReference type="EMBL" id="FRBK01000036">
    <property type="protein sequence ID" value="SHN32443.1"/>
    <property type="molecule type" value="Genomic_DNA"/>
</dbReference>
<sequence length="208" mass="22536">MTVPPTDGALRPSAGALRLIEPRTTTPRVDIAAYVRAVTAHCPYLAPSLDRGLTGWTLYEAVGAPVDVEAEVFHAAVQAAERVRPLATGAHGAFVCENVAVLGAGREVLQWPHWALKHLYGPVGLMIGKFAAGEERTDHKGRSIPPPPVSFLPVRAAIRPRDARFLQGTPNLAAAVTSARDDGRDVFSQLGHDWKDIRIWAQHLLPRQ</sequence>
<protein>
    <submittedName>
        <fullName evidence="1">Uncharacterized protein</fullName>
    </submittedName>
</protein>
<dbReference type="AlphaFoldDB" id="A0A9X8R0C0"/>
<name>A0A9X8R0C0_9ACTN</name>
<dbReference type="Proteomes" id="UP000184388">
    <property type="component" value="Unassembled WGS sequence"/>
</dbReference>
<proteinExistence type="predicted"/>
<evidence type="ECO:0000313" key="2">
    <source>
        <dbReference type="Proteomes" id="UP000184388"/>
    </source>
</evidence>
<evidence type="ECO:0000313" key="1">
    <source>
        <dbReference type="EMBL" id="SHN32443.1"/>
    </source>
</evidence>
<gene>
    <name evidence="1" type="ORF">SAMN05216268_13624</name>
</gene>
<reference evidence="2" key="1">
    <citation type="submission" date="2016-11" db="EMBL/GenBank/DDBJ databases">
        <authorList>
            <person name="Jaros S."/>
            <person name="Januszkiewicz K."/>
            <person name="Wedrychowicz H."/>
        </authorList>
    </citation>
    <scope>NUCLEOTIDE SEQUENCE [LARGE SCALE GENOMIC DNA]</scope>
    <source>
        <strain evidence="2">CGMCC 4.3555</strain>
    </source>
</reference>